<name>A0A1E3J1U5_9TREE</name>
<dbReference type="EMBL" id="AWGH01000014">
    <property type="protein sequence ID" value="ODN94837.1"/>
    <property type="molecule type" value="Genomic_DNA"/>
</dbReference>
<dbReference type="Proteomes" id="UP000094819">
    <property type="component" value="Unassembled WGS sequence"/>
</dbReference>
<keyword evidence="2" id="KW-1185">Reference proteome</keyword>
<evidence type="ECO:0000313" key="2">
    <source>
        <dbReference type="Proteomes" id="UP000094819"/>
    </source>
</evidence>
<proteinExistence type="predicted"/>
<organism evidence="1 2">
    <name type="scientific">Cryptococcus wingfieldii CBS 7118</name>
    <dbReference type="NCBI Taxonomy" id="1295528"/>
    <lineage>
        <taxon>Eukaryota</taxon>
        <taxon>Fungi</taxon>
        <taxon>Dikarya</taxon>
        <taxon>Basidiomycota</taxon>
        <taxon>Agaricomycotina</taxon>
        <taxon>Tremellomycetes</taxon>
        <taxon>Tremellales</taxon>
        <taxon>Cryptococcaceae</taxon>
        <taxon>Cryptococcus</taxon>
    </lineage>
</organism>
<accession>A0A1E3J1U5</accession>
<evidence type="ECO:0000313" key="1">
    <source>
        <dbReference type="EMBL" id="ODN94837.1"/>
    </source>
</evidence>
<comment type="caution">
    <text evidence="1">The sequence shown here is derived from an EMBL/GenBank/DDBJ whole genome shotgun (WGS) entry which is preliminary data.</text>
</comment>
<reference evidence="1 2" key="1">
    <citation type="submission" date="2016-06" db="EMBL/GenBank/DDBJ databases">
        <title>Evolution of pathogenesis and genome organization in the Tremellales.</title>
        <authorList>
            <person name="Cuomo C."/>
            <person name="Litvintseva A."/>
            <person name="Heitman J."/>
            <person name="Chen Y."/>
            <person name="Sun S."/>
            <person name="Springer D."/>
            <person name="Dromer F."/>
            <person name="Young S."/>
            <person name="Zeng Q."/>
            <person name="Chapman S."/>
            <person name="Gujja S."/>
            <person name="Saif S."/>
            <person name="Birren B."/>
        </authorList>
    </citation>
    <scope>NUCLEOTIDE SEQUENCE [LARGE SCALE GENOMIC DNA]</scope>
    <source>
        <strain evidence="1 2">CBS 7118</strain>
    </source>
</reference>
<sequence>MANLSTDFVRAAEQGADPSPVFVDAARHLTDLHERGYIEDLWELWRSLREMGQYDIPPILFFPFQDPRKDIDITLKIRLRTGGFELMEPRNKGWEEEGSVWKQVNDNHRLVEAAADTSGRREWVYVINEADVPSLQYTKNVRHVRNSQNLETV</sequence>
<gene>
    <name evidence="1" type="ORF">L198_04985</name>
</gene>
<dbReference type="RefSeq" id="XP_019031116.1">
    <property type="nucleotide sequence ID" value="XM_019177084.1"/>
</dbReference>
<dbReference type="GeneID" id="30194198"/>
<dbReference type="AlphaFoldDB" id="A0A1E3J1U5"/>
<protein>
    <submittedName>
        <fullName evidence="1">Uncharacterized protein</fullName>
    </submittedName>
</protein>